<name>A0A1H7KN64_9ACTN</name>
<dbReference type="AlphaFoldDB" id="A0A1H7KN64"/>
<proteinExistence type="predicted"/>
<evidence type="ECO:0000313" key="2">
    <source>
        <dbReference type="Proteomes" id="UP000198953"/>
    </source>
</evidence>
<dbReference type="RefSeq" id="WP_055505676.1">
    <property type="nucleotide sequence ID" value="NZ_BBZG01000003.1"/>
</dbReference>
<organism evidence="1 2">
    <name type="scientific">Nonomuraea pusilla</name>
    <dbReference type="NCBI Taxonomy" id="46177"/>
    <lineage>
        <taxon>Bacteria</taxon>
        <taxon>Bacillati</taxon>
        <taxon>Actinomycetota</taxon>
        <taxon>Actinomycetes</taxon>
        <taxon>Streptosporangiales</taxon>
        <taxon>Streptosporangiaceae</taxon>
        <taxon>Nonomuraea</taxon>
    </lineage>
</organism>
<sequence>MPRTPAPHTSPRLTGERDPDDQLLVLLVATWVLATGRTPPDRPIDQLGPEELIAFWADDETAGR</sequence>
<accession>A0A1H7KN64</accession>
<protein>
    <submittedName>
        <fullName evidence="1">Uncharacterized protein</fullName>
    </submittedName>
</protein>
<dbReference type="Proteomes" id="UP000198953">
    <property type="component" value="Unassembled WGS sequence"/>
</dbReference>
<gene>
    <name evidence="1" type="ORF">SAMN05660976_01305</name>
</gene>
<dbReference type="EMBL" id="FOBF01000003">
    <property type="protein sequence ID" value="SEK87966.1"/>
    <property type="molecule type" value="Genomic_DNA"/>
</dbReference>
<reference evidence="1 2" key="1">
    <citation type="submission" date="2016-10" db="EMBL/GenBank/DDBJ databases">
        <authorList>
            <person name="de Groot N.N."/>
        </authorList>
    </citation>
    <scope>NUCLEOTIDE SEQUENCE [LARGE SCALE GENOMIC DNA]</scope>
    <source>
        <strain evidence="1 2">DSM 43357</strain>
    </source>
</reference>
<keyword evidence="2" id="KW-1185">Reference proteome</keyword>
<evidence type="ECO:0000313" key="1">
    <source>
        <dbReference type="EMBL" id="SEK87966.1"/>
    </source>
</evidence>